<dbReference type="InterPro" id="IPR013108">
    <property type="entry name" value="Amidohydro_3"/>
</dbReference>
<organism evidence="2 3">
    <name type="scientific">Candidatus Sulfobium mesophilum</name>
    <dbReference type="NCBI Taxonomy" id="2016548"/>
    <lineage>
        <taxon>Bacteria</taxon>
        <taxon>Pseudomonadati</taxon>
        <taxon>Nitrospirota</taxon>
        <taxon>Nitrospiria</taxon>
        <taxon>Nitrospirales</taxon>
        <taxon>Nitrospiraceae</taxon>
        <taxon>Candidatus Sulfobium</taxon>
    </lineage>
</organism>
<evidence type="ECO:0000259" key="1">
    <source>
        <dbReference type="Pfam" id="PF07969"/>
    </source>
</evidence>
<feature type="domain" description="Amidohydrolase 3" evidence="1">
    <location>
        <begin position="47"/>
        <end position="165"/>
    </location>
</feature>
<dbReference type="InterPro" id="IPR050378">
    <property type="entry name" value="Metallo-dep_Hydrolases_sf"/>
</dbReference>
<feature type="domain" description="Amidohydrolase 3" evidence="1">
    <location>
        <begin position="422"/>
        <end position="508"/>
    </location>
</feature>
<dbReference type="PANTHER" id="PTHR11647:SF1">
    <property type="entry name" value="COLLAPSIN RESPONSE MEDIATOR PROTEIN"/>
    <property type="match status" value="1"/>
</dbReference>
<dbReference type="InterPro" id="IPR032466">
    <property type="entry name" value="Metal_Hydrolase"/>
</dbReference>
<dbReference type="GO" id="GO:0005829">
    <property type="term" value="C:cytosol"/>
    <property type="evidence" value="ECO:0007669"/>
    <property type="project" value="TreeGrafter"/>
</dbReference>
<gene>
    <name evidence="2" type="ORF">NBG4_20031</name>
</gene>
<dbReference type="GO" id="GO:0016811">
    <property type="term" value="F:hydrolase activity, acting on carbon-nitrogen (but not peptide) bonds, in linear amides"/>
    <property type="evidence" value="ECO:0007669"/>
    <property type="project" value="InterPro"/>
</dbReference>
<reference evidence="3" key="1">
    <citation type="submission" date="2018-03" db="EMBL/GenBank/DDBJ databases">
        <authorList>
            <person name="Zecchin S."/>
        </authorList>
    </citation>
    <scope>NUCLEOTIDE SEQUENCE [LARGE SCALE GENOMIC DNA]</scope>
</reference>
<evidence type="ECO:0000313" key="2">
    <source>
        <dbReference type="EMBL" id="SPQ00225.1"/>
    </source>
</evidence>
<proteinExistence type="predicted"/>
<dbReference type="SUPFAM" id="SSF51338">
    <property type="entry name" value="Composite domain of metallo-dependent hydrolases"/>
    <property type="match status" value="1"/>
</dbReference>
<accession>A0A2U3QFU3</accession>
<dbReference type="EMBL" id="OUUY01000064">
    <property type="protein sequence ID" value="SPQ00225.1"/>
    <property type="molecule type" value="Genomic_DNA"/>
</dbReference>
<dbReference type="InterPro" id="IPR023100">
    <property type="entry name" value="D-aminoacylase_insert_dom_sf"/>
</dbReference>
<keyword evidence="3" id="KW-1185">Reference proteome</keyword>
<evidence type="ECO:0000313" key="3">
    <source>
        <dbReference type="Proteomes" id="UP000245125"/>
    </source>
</evidence>
<sequence>MNKTFDIVIRGGLLYDGGLSEPFISDIGIADGRIRLIGRCAENNAGEIVDARGLAVCPGFIDTHSHSDFTAVADPRAEGKICQGITTEVNGNCGMSAAPLYNKASEKREEDLKELGISKRWNTFGEYFSVLEKKGIALNMAFLAGHGNLRGSVVGYDDKEPTTEEMQGMAVLLEKAIADGACGLSTGLIYPPGIYSRSEELICLSSKLRNRDLIYTSHMRSEGDRVVEAVNEVIRTGEETGVKVHVSHIKTAGERNWGRAEEVISLLDDARRRQVRITCDRYPYIASSTDLDSILPSWVFDGGNEEELRRLADEEERGKIALQMIEESRPEGYWDKVIVSSVSSEKNRWMEGKTIAQISMEIRKQEIDTVFSILLDERLRAGAIFLSMTEENLRRFLSLPYCMIGSDSSARSFDGPTKKGKPHPRGFGTFPRLLGKYVREGRIFSLSEAVHKSTGLAAQTFGLRGRGLLKVGFHADIVVFDPEKIADRSSFEDPFRMPAGVVHVFVNGIPGLREGRPSGRLSGQILKWNSD</sequence>
<dbReference type="CDD" id="cd01297">
    <property type="entry name" value="D-aminoacylase"/>
    <property type="match status" value="1"/>
</dbReference>
<protein>
    <submittedName>
        <fullName evidence="2">Amidohydrolase 3</fullName>
    </submittedName>
</protein>
<dbReference type="GO" id="GO:0016812">
    <property type="term" value="F:hydrolase activity, acting on carbon-nitrogen (but not peptide) bonds, in cyclic amides"/>
    <property type="evidence" value="ECO:0007669"/>
    <property type="project" value="TreeGrafter"/>
</dbReference>
<keyword evidence="2" id="KW-0378">Hydrolase</keyword>
<dbReference type="InterPro" id="IPR011059">
    <property type="entry name" value="Metal-dep_hydrolase_composite"/>
</dbReference>
<dbReference type="AlphaFoldDB" id="A0A2U3QFU3"/>
<dbReference type="SUPFAM" id="SSF51556">
    <property type="entry name" value="Metallo-dependent hydrolases"/>
    <property type="match status" value="1"/>
</dbReference>
<dbReference type="PANTHER" id="PTHR11647">
    <property type="entry name" value="HYDRANTOINASE/DIHYDROPYRIMIDINASE FAMILY MEMBER"/>
    <property type="match status" value="1"/>
</dbReference>
<dbReference type="Pfam" id="PF07969">
    <property type="entry name" value="Amidohydro_3"/>
    <property type="match status" value="2"/>
</dbReference>
<dbReference type="Gene3D" id="2.30.40.10">
    <property type="entry name" value="Urease, subunit C, domain 1"/>
    <property type="match status" value="1"/>
</dbReference>
<dbReference type="OrthoDB" id="9775607at2"/>
<name>A0A2U3QFU3_9BACT</name>
<dbReference type="Gene3D" id="3.20.20.140">
    <property type="entry name" value="Metal-dependent hydrolases"/>
    <property type="match status" value="1"/>
</dbReference>
<dbReference type="Gene3D" id="3.30.1490.130">
    <property type="entry name" value="D-aminoacylase. Domain 3"/>
    <property type="match status" value="1"/>
</dbReference>
<dbReference type="Proteomes" id="UP000245125">
    <property type="component" value="Unassembled WGS sequence"/>
</dbReference>